<reference evidence="7" key="1">
    <citation type="submission" date="2016-10" db="EMBL/GenBank/DDBJ databases">
        <authorList>
            <person name="Varghese N."/>
            <person name="Submissions S."/>
        </authorList>
    </citation>
    <scope>NUCLEOTIDE SEQUENCE [LARGE SCALE GENOMIC DNA]</scope>
    <source>
        <strain evidence="7">DSM 18887</strain>
    </source>
</reference>
<dbReference type="AlphaFoldDB" id="A0A1H9D8W3"/>
<evidence type="ECO:0000313" key="7">
    <source>
        <dbReference type="Proteomes" id="UP000198749"/>
    </source>
</evidence>
<accession>A0A1H9D8W3</accession>
<dbReference type="EMBL" id="FOGB01000001">
    <property type="protein sequence ID" value="SEQ09910.1"/>
    <property type="molecule type" value="Genomic_DNA"/>
</dbReference>
<evidence type="ECO:0000256" key="1">
    <source>
        <dbReference type="ARBA" id="ARBA00023015"/>
    </source>
</evidence>
<dbReference type="InterPro" id="IPR009057">
    <property type="entry name" value="Homeodomain-like_sf"/>
</dbReference>
<evidence type="ECO:0000256" key="4">
    <source>
        <dbReference type="PROSITE-ProRule" id="PRU00335"/>
    </source>
</evidence>
<dbReference type="RefSeq" id="WP_091353243.1">
    <property type="nucleotide sequence ID" value="NZ_AP025284.1"/>
</dbReference>
<feature type="domain" description="HTH tetR-type" evidence="5">
    <location>
        <begin position="9"/>
        <end position="69"/>
    </location>
</feature>
<evidence type="ECO:0000313" key="6">
    <source>
        <dbReference type="EMBL" id="SEQ09910.1"/>
    </source>
</evidence>
<evidence type="ECO:0000256" key="2">
    <source>
        <dbReference type="ARBA" id="ARBA00023125"/>
    </source>
</evidence>
<keyword evidence="2 4" id="KW-0238">DNA-binding</keyword>
<dbReference type="PANTHER" id="PTHR47506:SF7">
    <property type="entry name" value="TRANSCRIPTIONAL REGULATORY PROTEIN"/>
    <property type="match status" value="1"/>
</dbReference>
<dbReference type="OrthoDB" id="9798857at2"/>
<evidence type="ECO:0000256" key="3">
    <source>
        <dbReference type="ARBA" id="ARBA00023163"/>
    </source>
</evidence>
<dbReference type="InterPro" id="IPR001647">
    <property type="entry name" value="HTH_TetR"/>
</dbReference>
<dbReference type="SUPFAM" id="SSF48498">
    <property type="entry name" value="Tetracyclin repressor-like, C-terminal domain"/>
    <property type="match status" value="1"/>
</dbReference>
<keyword evidence="7" id="KW-1185">Reference proteome</keyword>
<dbReference type="Gene3D" id="1.10.10.60">
    <property type="entry name" value="Homeodomain-like"/>
    <property type="match status" value="1"/>
</dbReference>
<dbReference type="PRINTS" id="PR00455">
    <property type="entry name" value="HTHTETR"/>
</dbReference>
<name>A0A1H9D8W3_9GAMM</name>
<dbReference type="SUPFAM" id="SSF46689">
    <property type="entry name" value="Homeodomain-like"/>
    <property type="match status" value="1"/>
</dbReference>
<dbReference type="Pfam" id="PF00440">
    <property type="entry name" value="TetR_N"/>
    <property type="match status" value="1"/>
</dbReference>
<protein>
    <submittedName>
        <fullName evidence="6">Transcriptional regulator, TetR family</fullName>
    </submittedName>
</protein>
<dbReference type="GO" id="GO:0003677">
    <property type="term" value="F:DNA binding"/>
    <property type="evidence" value="ECO:0007669"/>
    <property type="project" value="UniProtKB-UniRule"/>
</dbReference>
<dbReference type="PROSITE" id="PS50977">
    <property type="entry name" value="HTH_TETR_2"/>
    <property type="match status" value="1"/>
</dbReference>
<dbReference type="InterPro" id="IPR023772">
    <property type="entry name" value="DNA-bd_HTH_TetR-type_CS"/>
</dbReference>
<dbReference type="STRING" id="355243.SAMN03080615_00411"/>
<gene>
    <name evidence="6" type="ORF">SAMN03080615_00411</name>
</gene>
<keyword evidence="3" id="KW-0804">Transcription</keyword>
<dbReference type="Proteomes" id="UP000198749">
    <property type="component" value="Unassembled WGS sequence"/>
</dbReference>
<dbReference type="InterPro" id="IPR036271">
    <property type="entry name" value="Tet_transcr_reg_TetR-rel_C_sf"/>
</dbReference>
<organism evidence="6 7">
    <name type="scientific">Amphritea atlantica</name>
    <dbReference type="NCBI Taxonomy" id="355243"/>
    <lineage>
        <taxon>Bacteria</taxon>
        <taxon>Pseudomonadati</taxon>
        <taxon>Pseudomonadota</taxon>
        <taxon>Gammaproteobacteria</taxon>
        <taxon>Oceanospirillales</taxon>
        <taxon>Oceanospirillaceae</taxon>
        <taxon>Amphritea</taxon>
    </lineage>
</organism>
<dbReference type="PROSITE" id="PS01081">
    <property type="entry name" value="HTH_TETR_1"/>
    <property type="match status" value="1"/>
</dbReference>
<proteinExistence type="predicted"/>
<dbReference type="PANTHER" id="PTHR47506">
    <property type="entry name" value="TRANSCRIPTIONAL REGULATORY PROTEIN"/>
    <property type="match status" value="1"/>
</dbReference>
<sequence>MPYSREHKQNSREKILQSAYRLFSTKGFDNVTVDRVMQDCSLTRGAFYGHFRSKSELYKEALKFAASNSKLADIKPEGLSSREWLSVLLDGYLSLEHVYGERPCPLAFLATDIVSRDKETHKTYAQVYTRMNQLILDYAGRDTVKNSQDVFSLTSMIIGAVAVSRTLEDQQQVQQILSSCRQQARLMLGGI</sequence>
<dbReference type="Gene3D" id="1.10.357.10">
    <property type="entry name" value="Tetracycline Repressor, domain 2"/>
    <property type="match status" value="1"/>
</dbReference>
<feature type="DNA-binding region" description="H-T-H motif" evidence="4">
    <location>
        <begin position="32"/>
        <end position="51"/>
    </location>
</feature>
<evidence type="ECO:0000259" key="5">
    <source>
        <dbReference type="PROSITE" id="PS50977"/>
    </source>
</evidence>
<keyword evidence="1" id="KW-0805">Transcription regulation</keyword>